<dbReference type="EMBL" id="JAZGSY010000358">
    <property type="protein sequence ID" value="KAL1836852.1"/>
    <property type="molecule type" value="Genomic_DNA"/>
</dbReference>
<accession>A0ABR3V5K8</accession>
<name>A0ABR3V5K8_HUMIN</name>
<dbReference type="SUPFAM" id="SSF55961">
    <property type="entry name" value="Bet v1-like"/>
    <property type="match status" value="1"/>
</dbReference>
<sequence length="166" mass="18580">MVTINLAYTAPINPPSTSPTLNLTWVWAGLVYKVRRPELFVPVITACEILNEEEAEEDVTITRRVTFRPDAAPPSGETVIEVCRLRAPCRVDFEQEDGTRIGNYVSEGPEGELYMTYVFEWRVPGVKVGSEEAKALEARYRKTARMAVEGSINTIRAIARGEISMD</sequence>
<dbReference type="CDD" id="cd08863">
    <property type="entry name" value="SRPBCC_DUF1857"/>
    <property type="match status" value="1"/>
</dbReference>
<protein>
    <recommendedName>
        <fullName evidence="3">DUF1857-domain-containing protein</fullName>
    </recommendedName>
</protein>
<gene>
    <name evidence="1" type="ORF">VTJ49DRAFT_4585</name>
</gene>
<keyword evidence="2" id="KW-1185">Reference proteome</keyword>
<organism evidence="1 2">
    <name type="scientific">Humicola insolens</name>
    <name type="common">Soft-rot fungus</name>
    <dbReference type="NCBI Taxonomy" id="85995"/>
    <lineage>
        <taxon>Eukaryota</taxon>
        <taxon>Fungi</taxon>
        <taxon>Dikarya</taxon>
        <taxon>Ascomycota</taxon>
        <taxon>Pezizomycotina</taxon>
        <taxon>Sordariomycetes</taxon>
        <taxon>Sordariomycetidae</taxon>
        <taxon>Sordariales</taxon>
        <taxon>Chaetomiaceae</taxon>
        <taxon>Mycothermus</taxon>
    </lineage>
</organism>
<evidence type="ECO:0008006" key="3">
    <source>
        <dbReference type="Google" id="ProtNLM"/>
    </source>
</evidence>
<dbReference type="Gene3D" id="3.30.530.20">
    <property type="match status" value="1"/>
</dbReference>
<reference evidence="1 2" key="1">
    <citation type="journal article" date="2024" name="Commun. Biol.">
        <title>Comparative genomic analysis of thermophilic fungi reveals convergent evolutionary adaptations and gene losses.</title>
        <authorList>
            <person name="Steindorff A.S."/>
            <person name="Aguilar-Pontes M.V."/>
            <person name="Robinson A.J."/>
            <person name="Andreopoulos B."/>
            <person name="LaButti K."/>
            <person name="Kuo A."/>
            <person name="Mondo S."/>
            <person name="Riley R."/>
            <person name="Otillar R."/>
            <person name="Haridas S."/>
            <person name="Lipzen A."/>
            <person name="Grimwood J."/>
            <person name="Schmutz J."/>
            <person name="Clum A."/>
            <person name="Reid I.D."/>
            <person name="Moisan M.C."/>
            <person name="Butler G."/>
            <person name="Nguyen T.T.M."/>
            <person name="Dewar K."/>
            <person name="Conant G."/>
            <person name="Drula E."/>
            <person name="Henrissat B."/>
            <person name="Hansel C."/>
            <person name="Singer S."/>
            <person name="Hutchinson M.I."/>
            <person name="de Vries R.P."/>
            <person name="Natvig D.O."/>
            <person name="Powell A.J."/>
            <person name="Tsang A."/>
            <person name="Grigoriev I.V."/>
        </authorList>
    </citation>
    <scope>NUCLEOTIDE SEQUENCE [LARGE SCALE GENOMIC DNA]</scope>
    <source>
        <strain evidence="1 2">CBS 620.91</strain>
    </source>
</reference>
<dbReference type="Pfam" id="PF08982">
    <property type="entry name" value="AtaL"/>
    <property type="match status" value="1"/>
</dbReference>
<dbReference type="InterPro" id="IPR015075">
    <property type="entry name" value="AtaL"/>
</dbReference>
<proteinExistence type="predicted"/>
<dbReference type="InterPro" id="IPR023393">
    <property type="entry name" value="START-like_dom_sf"/>
</dbReference>
<evidence type="ECO:0000313" key="2">
    <source>
        <dbReference type="Proteomes" id="UP001583172"/>
    </source>
</evidence>
<dbReference type="Proteomes" id="UP001583172">
    <property type="component" value="Unassembled WGS sequence"/>
</dbReference>
<comment type="caution">
    <text evidence="1">The sequence shown here is derived from an EMBL/GenBank/DDBJ whole genome shotgun (WGS) entry which is preliminary data.</text>
</comment>
<evidence type="ECO:0000313" key="1">
    <source>
        <dbReference type="EMBL" id="KAL1836852.1"/>
    </source>
</evidence>